<dbReference type="PRINTS" id="PR00410">
    <property type="entry name" value="PHEHYDRXLASE"/>
</dbReference>
<evidence type="ECO:0000256" key="2">
    <source>
        <dbReference type="ARBA" id="ARBA00022714"/>
    </source>
</evidence>
<evidence type="ECO:0000259" key="4">
    <source>
        <dbReference type="PROSITE" id="PS51085"/>
    </source>
</evidence>
<dbReference type="PANTHER" id="PTHR47354:SF5">
    <property type="entry name" value="PROTEIN RFBI"/>
    <property type="match status" value="1"/>
</dbReference>
<dbReference type="SUPFAM" id="SSF52343">
    <property type="entry name" value="Ferredoxin reductase-like, C-terminal NADP-linked domain"/>
    <property type="match status" value="1"/>
</dbReference>
<organism evidence="6">
    <name type="scientific">Thauera butanivorans</name>
    <dbReference type="NCBI Taxonomy" id="86174"/>
    <lineage>
        <taxon>Bacteria</taxon>
        <taxon>Pseudomonadati</taxon>
        <taxon>Pseudomonadota</taxon>
        <taxon>Betaproteobacteria</taxon>
        <taxon>Rhodocyclales</taxon>
        <taxon>Zoogloeaceae</taxon>
        <taxon>Thauera</taxon>
    </lineage>
</organism>
<dbReference type="EMBL" id="AY093933">
    <property type="protein sequence ID" value="AAM19732.1"/>
    <property type="molecule type" value="Genomic_DNA"/>
</dbReference>
<dbReference type="InterPro" id="IPR017927">
    <property type="entry name" value="FAD-bd_FR_type"/>
</dbReference>
<dbReference type="Pfam" id="PF00175">
    <property type="entry name" value="NAD_binding_1"/>
    <property type="match status" value="1"/>
</dbReference>
<dbReference type="InterPro" id="IPR039261">
    <property type="entry name" value="FNR_nucleotide-bd"/>
</dbReference>
<reference evidence="6" key="2">
    <citation type="submission" date="2007-11" db="EMBL/GenBank/DDBJ databases">
        <authorList>
            <person name="Sluis M.K."/>
            <person name="Sayavedra-Soto L.A."/>
            <person name="Arp D.J."/>
        </authorList>
    </citation>
    <scope>NUCLEOTIDE SEQUENCE</scope>
</reference>
<dbReference type="InterPro" id="IPR012675">
    <property type="entry name" value="Beta-grasp_dom_sf"/>
</dbReference>
<keyword evidence="6" id="KW-0560">Oxidoreductase</keyword>
<dbReference type="KEGG" id="ag:AAM19732"/>
<dbReference type="InterPro" id="IPR001433">
    <property type="entry name" value="OxRdtase_FAD/NAD-bd"/>
</dbReference>
<keyword evidence="2" id="KW-0479">Metal-binding</keyword>
<dbReference type="InterPro" id="IPR001709">
    <property type="entry name" value="Flavoprot_Pyr_Nucl_cyt_Rdtase"/>
</dbReference>
<accession>Q8KQE6</accession>
<dbReference type="SUPFAM" id="SSF63380">
    <property type="entry name" value="Riboflavin synthase domain-like"/>
    <property type="match status" value="1"/>
</dbReference>
<dbReference type="PANTHER" id="PTHR47354">
    <property type="entry name" value="NADH OXIDOREDUCTASE HCR"/>
    <property type="match status" value="1"/>
</dbReference>
<dbReference type="SUPFAM" id="SSF54292">
    <property type="entry name" value="2Fe-2S ferredoxin-like"/>
    <property type="match status" value="1"/>
</dbReference>
<keyword evidence="6" id="KW-0503">Monooxygenase</keyword>
<evidence type="ECO:0000259" key="5">
    <source>
        <dbReference type="PROSITE" id="PS51384"/>
    </source>
</evidence>
<dbReference type="InterPro" id="IPR050415">
    <property type="entry name" value="MRET"/>
</dbReference>
<proteinExistence type="predicted"/>
<reference evidence="6" key="1">
    <citation type="journal article" date="2002" name="Microbiology">
        <title>Molecular analysis of the soluble butane monooxygenase from 'Pseudomonas butanovora'.</title>
        <authorList>
            <person name="Sluis M.K."/>
            <person name="Sayavedra-Soto L.A."/>
            <person name="Arp D.J."/>
        </authorList>
    </citation>
    <scope>NUCLEOTIDE SEQUENCE</scope>
</reference>
<dbReference type="BRENDA" id="1.14.13.230">
    <property type="organism ID" value="8965"/>
</dbReference>
<dbReference type="Pfam" id="PF00970">
    <property type="entry name" value="FAD_binding_6"/>
    <property type="match status" value="1"/>
</dbReference>
<keyword evidence="2" id="KW-0411">Iron-sulfur</keyword>
<dbReference type="PRINTS" id="PR00371">
    <property type="entry name" value="FPNCR"/>
</dbReference>
<dbReference type="PROSITE" id="PS51384">
    <property type="entry name" value="FAD_FR"/>
    <property type="match status" value="1"/>
</dbReference>
<dbReference type="Gene3D" id="2.40.30.10">
    <property type="entry name" value="Translation factors"/>
    <property type="match status" value="1"/>
</dbReference>
<gene>
    <name evidence="6" type="primary">bmoC</name>
</gene>
<dbReference type="InterPro" id="IPR008333">
    <property type="entry name" value="Cbr1-like_FAD-bd_dom"/>
</dbReference>
<dbReference type="Gene3D" id="3.40.50.80">
    <property type="entry name" value="Nucleotide-binding domain of ferredoxin-NADP reductase (FNR) module"/>
    <property type="match status" value="1"/>
</dbReference>
<dbReference type="InterPro" id="IPR036010">
    <property type="entry name" value="2Fe-2S_ferredoxin-like_sf"/>
</dbReference>
<dbReference type="InterPro" id="IPR006058">
    <property type="entry name" value="2Fe2S_fd_BS"/>
</dbReference>
<dbReference type="PROSITE" id="PS00197">
    <property type="entry name" value="2FE2S_FER_1"/>
    <property type="match status" value="1"/>
</dbReference>
<feature type="domain" description="2Fe-2S ferredoxin-type" evidence="4">
    <location>
        <begin position="6"/>
        <end position="100"/>
    </location>
</feature>
<dbReference type="CDD" id="cd06210">
    <property type="entry name" value="MMO_FAD_NAD_binding"/>
    <property type="match status" value="1"/>
</dbReference>
<evidence type="ECO:0000256" key="1">
    <source>
        <dbReference type="ARBA" id="ARBA00001974"/>
    </source>
</evidence>
<comment type="cofactor">
    <cofactor evidence="1">
        <name>FAD</name>
        <dbReference type="ChEBI" id="CHEBI:57692"/>
    </cofactor>
</comment>
<keyword evidence="2" id="KW-0408">Iron</keyword>
<dbReference type="Gene3D" id="3.10.20.30">
    <property type="match status" value="1"/>
</dbReference>
<dbReference type="InterPro" id="IPR001041">
    <property type="entry name" value="2Fe-2S_ferredoxin-type"/>
</dbReference>
<dbReference type="AlphaFoldDB" id="Q8KQE6"/>
<reference evidence="6" key="3">
    <citation type="journal article" date="2008" name="Microbiology">
        <title>Involvement of BmoR and BmoG in n-alkane metabolism in 'Pseudomonas butanovora'.</title>
        <authorList>
            <person name="Kurth E.G."/>
            <person name="Doughty D.M."/>
            <person name="Bottomley P.J."/>
            <person name="Arp D.J."/>
            <person name="Sayavedra-Soto L.A."/>
        </authorList>
    </citation>
    <scope>NUCLEOTIDE SEQUENCE</scope>
</reference>
<dbReference type="CDD" id="cd00207">
    <property type="entry name" value="fer2"/>
    <property type="match status" value="1"/>
</dbReference>
<feature type="domain" description="FAD-binding FR-type" evidence="5">
    <location>
        <begin position="108"/>
        <end position="213"/>
    </location>
</feature>
<keyword evidence="2" id="KW-0001">2Fe-2S</keyword>
<dbReference type="GO" id="GO:0004497">
    <property type="term" value="F:monooxygenase activity"/>
    <property type="evidence" value="ECO:0007669"/>
    <property type="project" value="UniProtKB-KW"/>
</dbReference>
<comment type="cofactor">
    <cofactor evidence="3">
        <name>[2Fe-2S] cluster</name>
        <dbReference type="ChEBI" id="CHEBI:190135"/>
    </cofactor>
</comment>
<dbReference type="Pfam" id="PF00111">
    <property type="entry name" value="Fer2"/>
    <property type="match status" value="1"/>
</dbReference>
<name>Q8KQE6_9RHOO</name>
<dbReference type="BioCyc" id="MetaCyc:MONOMER-19859"/>
<dbReference type="PROSITE" id="PS51085">
    <property type="entry name" value="2FE2S_FER_2"/>
    <property type="match status" value="1"/>
</dbReference>
<evidence type="ECO:0000313" key="6">
    <source>
        <dbReference type="EMBL" id="AAM19732.1"/>
    </source>
</evidence>
<sequence>MLMQQYKIVARFEDGVTYEYDCGEDENLLAAALRQNVRLLCQCRKAFCGSCKALCSEGDYELGDHINVQVLPPDEEEDGVVVTCDTFPRSDLVLEFPYTSDRLGTVTATEAKTSVVSVERLSSTVYRLVLQALDAEGMPARFDFVPGQYVEISTADSLETRAFSLANLPNDAGLLEFLIRLVPGGYYAAYLEQRAAAGQTINVKGPFGEFVLREHELVEDFTLPADSPARGGTIAFLAGSTGLAPLASMLRELGRRGFNGECHLFFGMQDTATMFYEKELRDIKRTLPGLTLHLALMVPSAEWEGYRGNAVAAFKEHFAASSQIPENVYLCGPGPMIAAALGACRELGIPDNRVHREEFVASGG</sequence>
<protein>
    <submittedName>
        <fullName evidence="6">Butane monooxygenase reductase</fullName>
    </submittedName>
</protein>
<dbReference type="GO" id="GO:0051537">
    <property type="term" value="F:2 iron, 2 sulfur cluster binding"/>
    <property type="evidence" value="ECO:0007669"/>
    <property type="project" value="UniProtKB-KW"/>
</dbReference>
<evidence type="ECO:0000256" key="3">
    <source>
        <dbReference type="ARBA" id="ARBA00034078"/>
    </source>
</evidence>
<dbReference type="InterPro" id="IPR017938">
    <property type="entry name" value="Riboflavin_synthase-like_b-brl"/>
</dbReference>